<evidence type="ECO:0008006" key="3">
    <source>
        <dbReference type="Google" id="ProtNLM"/>
    </source>
</evidence>
<dbReference type="PATRIC" id="fig|999437.3.peg.2774"/>
<gene>
    <name evidence="1" type="ORF">HMPREF9733_02696</name>
</gene>
<dbReference type="RefSeq" id="WP_010697695.1">
    <property type="nucleotide sequence ID" value="NZ_KB442455.1"/>
</dbReference>
<evidence type="ECO:0000313" key="2">
    <source>
        <dbReference type="Proteomes" id="UP000016183"/>
    </source>
</evidence>
<comment type="caution">
    <text evidence="1">The sequence shown here is derived from an EMBL/GenBank/DDBJ whole genome shotgun (WGS) entry which is preliminary data.</text>
</comment>
<sequence length="359" mass="39587">MKIITKEELRNSALEEKKEFRAFYKAPNEPAGEMALQNTGTSSGAIFTQEMFSRLAKAEKEAAGEMSMQDVRAFIQNATVDVTKAMAANPTLYQFIYDEIFNSEFTETIDVRDLIGLQAAFGIVNAGESVPLAGWKTGKLETVKMIDYACGYSVLEKWVRYNQFWNVGQANRAMGIAHNAILDHIYLSPIIKASYSGDSITNKVTGAAYTNAKELEIIYYTLRKGIKDALKRQNAHGFRLRPTIALCNSATAMDVEAAVAGMLQNGSQLGALGQIKTVLAYDGWQGEVKGEKVTFEAPKDNEVYLIQPKDMFKSLVKTDITQLTQKGDIMKLSNLDVVQFFSRAVVADVSGSVHKVVLA</sequence>
<name>M2AAT7_TREDN</name>
<dbReference type="Proteomes" id="UP000016183">
    <property type="component" value="Unassembled WGS sequence"/>
</dbReference>
<dbReference type="EMBL" id="AGDZ01000039">
    <property type="protein sequence ID" value="EMB19596.1"/>
    <property type="molecule type" value="Genomic_DNA"/>
</dbReference>
<dbReference type="HOGENOM" id="CLU_787346_0_0_12"/>
<proteinExistence type="predicted"/>
<accession>M2AAT7</accession>
<reference evidence="1 2" key="1">
    <citation type="submission" date="2012-01" db="EMBL/GenBank/DDBJ databases">
        <title>The Genome Sequence of Treponema denticola SP33.</title>
        <authorList>
            <consortium name="The Broad Institute Genome Sequencing Platform"/>
            <person name="Earl A."/>
            <person name="Ward D."/>
            <person name="Feldgarden M."/>
            <person name="Gevers D."/>
            <person name="Blanton J.M."/>
            <person name="Fenno C.J."/>
            <person name="Baranova O.V."/>
            <person name="Mathney J."/>
            <person name="Dewhirst F.E."/>
            <person name="Izard J."/>
            <person name="Young S.K."/>
            <person name="Zeng Q."/>
            <person name="Gargeya S."/>
            <person name="Fitzgerald M."/>
            <person name="Haas B."/>
            <person name="Abouelleil A."/>
            <person name="Alvarado L."/>
            <person name="Arachchi H.M."/>
            <person name="Berlin A."/>
            <person name="Chapman S.B."/>
            <person name="Gearin G."/>
            <person name="Goldberg J."/>
            <person name="Griggs A."/>
            <person name="Gujja S."/>
            <person name="Hansen M."/>
            <person name="Heiman D."/>
            <person name="Howarth C."/>
            <person name="Larimer J."/>
            <person name="Lui A."/>
            <person name="MacDonald P.J.P."/>
            <person name="McCowen C."/>
            <person name="Montmayeur A."/>
            <person name="Murphy C."/>
            <person name="Neiman D."/>
            <person name="Pearson M."/>
            <person name="Priest M."/>
            <person name="Roberts A."/>
            <person name="Saif S."/>
            <person name="Shea T."/>
            <person name="Sisk P."/>
            <person name="Stolte C."/>
            <person name="Sykes S."/>
            <person name="Wortman J."/>
            <person name="Nusbaum C."/>
            <person name="Birren B."/>
        </authorList>
    </citation>
    <scope>NUCLEOTIDE SEQUENCE [LARGE SCALE GENOMIC DNA]</scope>
    <source>
        <strain evidence="1 2">SP33</strain>
    </source>
</reference>
<dbReference type="AlphaFoldDB" id="M2AAT7"/>
<protein>
    <recommendedName>
        <fullName evidence="3">HK97 family phage major capsid protein</fullName>
    </recommendedName>
</protein>
<evidence type="ECO:0000313" key="1">
    <source>
        <dbReference type="EMBL" id="EMB19596.1"/>
    </source>
</evidence>
<organism evidence="1 2">
    <name type="scientific">Treponema denticola SP33</name>
    <dbReference type="NCBI Taxonomy" id="999437"/>
    <lineage>
        <taxon>Bacteria</taxon>
        <taxon>Pseudomonadati</taxon>
        <taxon>Spirochaetota</taxon>
        <taxon>Spirochaetia</taxon>
        <taxon>Spirochaetales</taxon>
        <taxon>Treponemataceae</taxon>
        <taxon>Treponema</taxon>
    </lineage>
</organism>
<dbReference type="OrthoDB" id="1676014at2"/>